<dbReference type="InterPro" id="IPR037171">
    <property type="entry name" value="NagB/RpiA_transferase-like"/>
</dbReference>
<dbReference type="Proteomes" id="UP001331936">
    <property type="component" value="Unassembled WGS sequence"/>
</dbReference>
<dbReference type="PROSITE" id="PS51000">
    <property type="entry name" value="HTH_DEOR_2"/>
    <property type="match status" value="1"/>
</dbReference>
<evidence type="ECO:0000313" key="9">
    <source>
        <dbReference type="Proteomes" id="UP001331936"/>
    </source>
</evidence>
<keyword evidence="9" id="KW-1185">Reference proteome</keyword>
<reference evidence="8 9" key="1">
    <citation type="submission" date="2023-08" db="EMBL/GenBank/DDBJ databases">
        <authorList>
            <person name="Girao M."/>
            <person name="Carvalho M.F."/>
        </authorList>
    </citation>
    <scope>NUCLEOTIDE SEQUENCE [LARGE SCALE GENOMIC DNA]</scope>
    <source>
        <strain evidence="8 9">CC-R104</strain>
    </source>
</reference>
<dbReference type="SUPFAM" id="SSF100950">
    <property type="entry name" value="NagB/RpiA/CoA transferase-like"/>
    <property type="match status" value="1"/>
</dbReference>
<dbReference type="PANTHER" id="PTHR30363:SF4">
    <property type="entry name" value="GLYCEROL-3-PHOSPHATE REGULON REPRESSOR"/>
    <property type="match status" value="1"/>
</dbReference>
<dbReference type="Pfam" id="PF00455">
    <property type="entry name" value="DeoRC"/>
    <property type="match status" value="1"/>
</dbReference>
<keyword evidence="4 8" id="KW-0238">DNA-binding</keyword>
<evidence type="ECO:0000259" key="7">
    <source>
        <dbReference type="PROSITE" id="PS51000"/>
    </source>
</evidence>
<evidence type="ECO:0000256" key="3">
    <source>
        <dbReference type="ARBA" id="ARBA00023015"/>
    </source>
</evidence>
<organism evidence="8 9">
    <name type="scientific">Rhodococcus chondri</name>
    <dbReference type="NCBI Taxonomy" id="3065941"/>
    <lineage>
        <taxon>Bacteria</taxon>
        <taxon>Bacillati</taxon>
        <taxon>Actinomycetota</taxon>
        <taxon>Actinomycetes</taxon>
        <taxon>Mycobacteriales</taxon>
        <taxon>Nocardiaceae</taxon>
        <taxon>Rhodococcus</taxon>
    </lineage>
</organism>
<evidence type="ECO:0000256" key="1">
    <source>
        <dbReference type="ARBA" id="ARBA00021390"/>
    </source>
</evidence>
<feature type="domain" description="HTH deoR-type" evidence="7">
    <location>
        <begin position="3"/>
        <end position="58"/>
    </location>
</feature>
<dbReference type="PRINTS" id="PR00037">
    <property type="entry name" value="HTHLACR"/>
</dbReference>
<dbReference type="SMART" id="SM00420">
    <property type="entry name" value="HTH_DEOR"/>
    <property type="match status" value="1"/>
</dbReference>
<evidence type="ECO:0000256" key="5">
    <source>
        <dbReference type="ARBA" id="ARBA00023163"/>
    </source>
</evidence>
<gene>
    <name evidence="8" type="ORF">Q8814_24805</name>
</gene>
<evidence type="ECO:0000256" key="4">
    <source>
        <dbReference type="ARBA" id="ARBA00023125"/>
    </source>
</evidence>
<evidence type="ECO:0000256" key="2">
    <source>
        <dbReference type="ARBA" id="ARBA00022491"/>
    </source>
</evidence>
<evidence type="ECO:0000256" key="6">
    <source>
        <dbReference type="ARBA" id="ARBA00024937"/>
    </source>
</evidence>
<keyword evidence="2" id="KW-0678">Repressor</keyword>
<dbReference type="Gene3D" id="3.40.50.1360">
    <property type="match status" value="1"/>
</dbReference>
<keyword evidence="3" id="KW-0805">Transcription regulation</keyword>
<dbReference type="PANTHER" id="PTHR30363">
    <property type="entry name" value="HTH-TYPE TRANSCRIPTIONAL REGULATOR SRLR-RELATED"/>
    <property type="match status" value="1"/>
</dbReference>
<dbReference type="InterPro" id="IPR050313">
    <property type="entry name" value="Carb_Metab_HTH_regulators"/>
</dbReference>
<dbReference type="SMART" id="SM01134">
    <property type="entry name" value="DeoRC"/>
    <property type="match status" value="1"/>
</dbReference>
<dbReference type="InterPro" id="IPR036388">
    <property type="entry name" value="WH-like_DNA-bd_sf"/>
</dbReference>
<dbReference type="RefSeq" id="WP_330154619.1">
    <property type="nucleotide sequence ID" value="NZ_JAUZMZ010000272.1"/>
</dbReference>
<keyword evidence="5" id="KW-0804">Transcription</keyword>
<evidence type="ECO:0000313" key="8">
    <source>
        <dbReference type="EMBL" id="MEE2035287.1"/>
    </source>
</evidence>
<name>A0ABU7JZR3_9NOCA</name>
<dbReference type="SUPFAM" id="SSF46785">
    <property type="entry name" value="Winged helix' DNA-binding domain"/>
    <property type="match status" value="1"/>
</dbReference>
<dbReference type="InterPro" id="IPR036390">
    <property type="entry name" value="WH_DNA-bd_sf"/>
</dbReference>
<dbReference type="GO" id="GO:0003677">
    <property type="term" value="F:DNA binding"/>
    <property type="evidence" value="ECO:0007669"/>
    <property type="project" value="UniProtKB-KW"/>
</dbReference>
<dbReference type="Gene3D" id="1.10.10.10">
    <property type="entry name" value="Winged helix-like DNA-binding domain superfamily/Winged helix DNA-binding domain"/>
    <property type="match status" value="1"/>
</dbReference>
<sequence length="255" mass="26743">MYPEERQQSIAELVGRRGRVSVADLAGRYAVTTETVRRDLALLERLGHVRRVHGGAVPSAAITVTEPALADREHARAGQKDRIAAAAAAYLPAARGSVVFDAGTTTGRLVAALPTDTELTVATNSVPIAARLAGLGSVQLHLIGGRVRGITQAAVGEDALRFLGTLHVDVAFIGTNALSAEHGLSTPDSDEAAVKRAMVRCADRVVVVADSSKIGRRHLLSFAPLSAVDVLVTDTDIDDADRLQLTDHGIEVVTA</sequence>
<accession>A0ABU7JZR3</accession>
<protein>
    <recommendedName>
        <fullName evidence="1">Lactose phosphotransferase system repressor</fullName>
    </recommendedName>
</protein>
<dbReference type="InterPro" id="IPR018356">
    <property type="entry name" value="Tscrpt_reg_HTH_DeoR_CS"/>
</dbReference>
<dbReference type="Pfam" id="PF08220">
    <property type="entry name" value="HTH_DeoR"/>
    <property type="match status" value="1"/>
</dbReference>
<dbReference type="InterPro" id="IPR014036">
    <property type="entry name" value="DeoR-like_C"/>
</dbReference>
<dbReference type="InterPro" id="IPR001034">
    <property type="entry name" value="DeoR_HTH"/>
</dbReference>
<proteinExistence type="predicted"/>
<comment type="caution">
    <text evidence="8">The sequence shown here is derived from an EMBL/GenBank/DDBJ whole genome shotgun (WGS) entry which is preliminary data.</text>
</comment>
<dbReference type="PROSITE" id="PS00894">
    <property type="entry name" value="HTH_DEOR_1"/>
    <property type="match status" value="1"/>
</dbReference>
<dbReference type="EMBL" id="JAUZMZ010000272">
    <property type="protein sequence ID" value="MEE2035287.1"/>
    <property type="molecule type" value="Genomic_DNA"/>
</dbReference>
<comment type="function">
    <text evidence="6">Repressor of the lactose catabolism operon. Galactose-6-phosphate is the inducer.</text>
</comment>